<accession>A0ABY4TGN2</accession>
<dbReference type="EMBL" id="CP095474">
    <property type="protein sequence ID" value="URN16165.1"/>
    <property type="molecule type" value="Genomic_DNA"/>
</dbReference>
<protein>
    <submittedName>
        <fullName evidence="3">Pyridoxamine 5'-phosphate oxidase family protein</fullName>
    </submittedName>
</protein>
<gene>
    <name evidence="3" type="ORF">MW084_09615</name>
</gene>
<organism evidence="3 4">
    <name type="scientific">Streptomyces sudanensis</name>
    <dbReference type="NCBI Taxonomy" id="436397"/>
    <lineage>
        <taxon>Bacteria</taxon>
        <taxon>Bacillati</taxon>
        <taxon>Actinomycetota</taxon>
        <taxon>Actinomycetes</taxon>
        <taxon>Kitasatosporales</taxon>
        <taxon>Streptomycetaceae</taxon>
        <taxon>Streptomyces</taxon>
    </lineage>
</organism>
<dbReference type="RefSeq" id="WP_010472394.1">
    <property type="nucleotide sequence ID" value="NZ_CP095474.1"/>
</dbReference>
<dbReference type="InterPro" id="IPR011576">
    <property type="entry name" value="Pyridox_Oxase_N"/>
</dbReference>
<dbReference type="Pfam" id="PF01243">
    <property type="entry name" value="PNPOx_N"/>
    <property type="match status" value="1"/>
</dbReference>
<feature type="domain" description="Pyridoxamine 5'-phosphate oxidase N-terminal" evidence="2">
    <location>
        <begin position="47"/>
        <end position="130"/>
    </location>
</feature>
<evidence type="ECO:0000259" key="2">
    <source>
        <dbReference type="Pfam" id="PF01243"/>
    </source>
</evidence>
<sequence length="213" mass="23908">MTSRYGQLLFTPAVREHQERHGSRRNYEHMTAGPARADRLTRDEAGFAATRTSFYLASTSSTGWPYVQHRGGPPGFLQALDEKTLAFADYRGNKQYITTGNLDTDDRVALLLMDYPSRSRLKILGRARTAGVEEWPEAAGALLPGGYRAAVERIVLIDVEAYDWNCPQHIEPRYTAAELEEALGPIRARIAELERENARLREGNREEDRTGGA</sequence>
<dbReference type="InterPro" id="IPR012349">
    <property type="entry name" value="Split_barrel_FMN-bd"/>
</dbReference>
<name>A0ABY4TGN2_9ACTN</name>
<reference evidence="3" key="1">
    <citation type="submission" date="2022-04" db="EMBL/GenBank/DDBJ databases">
        <title>Systematic whole-genome sequencing reveals an unexpected diversity among actinomycetoma pathogens and provides insights into their antibacterial susceptibilities.</title>
        <authorList>
            <person name="Watson A.K."/>
            <person name="Kepplinger B."/>
            <person name="Bakhiet S.M."/>
            <person name="Mhmoud N.A."/>
            <person name="Chapman J."/>
            <person name="Allenby N."/>
            <person name="Mickiewicz K."/>
            <person name="Goodfellow M."/>
            <person name="Fahal A.H."/>
            <person name="Errington J."/>
        </authorList>
    </citation>
    <scope>NUCLEOTIDE SEQUENCE</scope>
    <source>
        <strain evidence="3">SD 504</strain>
    </source>
</reference>
<dbReference type="Proteomes" id="UP001056383">
    <property type="component" value="Chromosome"/>
</dbReference>
<evidence type="ECO:0000313" key="3">
    <source>
        <dbReference type="EMBL" id="URN16165.1"/>
    </source>
</evidence>
<evidence type="ECO:0000256" key="1">
    <source>
        <dbReference type="SAM" id="Coils"/>
    </source>
</evidence>
<dbReference type="Gene3D" id="2.30.110.10">
    <property type="entry name" value="Electron Transport, Fmn-binding Protein, Chain A"/>
    <property type="match status" value="1"/>
</dbReference>
<keyword evidence="4" id="KW-1185">Reference proteome</keyword>
<dbReference type="PANTHER" id="PTHR42815">
    <property type="entry name" value="FAD-BINDING, PUTATIVE (AFU_ORTHOLOGUE AFUA_6G07600)-RELATED"/>
    <property type="match status" value="1"/>
</dbReference>
<keyword evidence="1" id="KW-0175">Coiled coil</keyword>
<dbReference type="SUPFAM" id="SSF50475">
    <property type="entry name" value="FMN-binding split barrel"/>
    <property type="match status" value="1"/>
</dbReference>
<feature type="coiled-coil region" evidence="1">
    <location>
        <begin position="176"/>
        <end position="210"/>
    </location>
</feature>
<evidence type="ECO:0000313" key="4">
    <source>
        <dbReference type="Proteomes" id="UP001056383"/>
    </source>
</evidence>
<dbReference type="PANTHER" id="PTHR42815:SF2">
    <property type="entry name" value="FAD-BINDING, PUTATIVE (AFU_ORTHOLOGUE AFUA_6G07600)-RELATED"/>
    <property type="match status" value="1"/>
</dbReference>
<proteinExistence type="predicted"/>